<dbReference type="AlphaFoldDB" id="A0A6L5YHA3"/>
<evidence type="ECO:0000256" key="3">
    <source>
        <dbReference type="SAM" id="Phobius"/>
    </source>
</evidence>
<keyword evidence="3" id="KW-1133">Transmembrane helix</keyword>
<name>A0A6L5YHA3_9FIRM</name>
<feature type="coiled-coil region" evidence="1">
    <location>
        <begin position="127"/>
        <end position="171"/>
    </location>
</feature>
<feature type="transmembrane region" description="Helical" evidence="3">
    <location>
        <begin position="60"/>
        <end position="81"/>
    </location>
</feature>
<keyword evidence="3" id="KW-0812">Transmembrane</keyword>
<feature type="region of interest" description="Disordered" evidence="2">
    <location>
        <begin position="1"/>
        <end position="54"/>
    </location>
</feature>
<organism evidence="4 5">
    <name type="scientific">Waltera intestinalis</name>
    <dbReference type="NCBI Taxonomy" id="2606635"/>
    <lineage>
        <taxon>Bacteria</taxon>
        <taxon>Bacillati</taxon>
        <taxon>Bacillota</taxon>
        <taxon>Clostridia</taxon>
        <taxon>Lachnospirales</taxon>
        <taxon>Lachnospiraceae</taxon>
        <taxon>Waltera</taxon>
    </lineage>
</organism>
<dbReference type="EMBL" id="VUMU01000002">
    <property type="protein sequence ID" value="MST57067.1"/>
    <property type="molecule type" value="Genomic_DNA"/>
</dbReference>
<dbReference type="SUPFAM" id="SSF158791">
    <property type="entry name" value="MgtE N-terminal domain-like"/>
    <property type="match status" value="1"/>
</dbReference>
<keyword evidence="1" id="KW-0175">Coiled coil</keyword>
<sequence>MAREKTPEEQTTDNERKQLAEEKKKLKKEQQAQRKEAKRRAKEIAKQEDALDDGSEGNSLLTFGATILIVVLWMAVICAIIKLDIGGFGSSVVTPILKDVPVLNKILPANSITETTDGSAYGGYTSLEDAVDQIKSLELQLEQAQTASAAKEEELDQLKAEVLRLKEFENQQVEFQRIQKEFYDEVVYSDKGPGAEEYKKYYESMDPATAEYIYKQVVTQLEESQEIQDYAAAYSAMKPKQAAAIFEQMTNNLDLAARILKVMSAEDRGKILGAMNSEVAAKITKIMDPES</sequence>
<gene>
    <name evidence="4" type="ORF">FYJ59_02195</name>
</gene>
<evidence type="ECO:0000313" key="5">
    <source>
        <dbReference type="Proteomes" id="UP000476055"/>
    </source>
</evidence>
<feature type="compositionally biased region" description="Basic and acidic residues" evidence="2">
    <location>
        <begin position="1"/>
        <end position="35"/>
    </location>
</feature>
<evidence type="ECO:0000313" key="4">
    <source>
        <dbReference type="EMBL" id="MST57067.1"/>
    </source>
</evidence>
<keyword evidence="5" id="KW-1185">Reference proteome</keyword>
<comment type="caution">
    <text evidence="4">The sequence shown here is derived from an EMBL/GenBank/DDBJ whole genome shotgun (WGS) entry which is preliminary data.</text>
</comment>
<accession>A0A6L5YHA3</accession>
<evidence type="ECO:0000256" key="1">
    <source>
        <dbReference type="SAM" id="Coils"/>
    </source>
</evidence>
<proteinExistence type="predicted"/>
<dbReference type="Proteomes" id="UP000476055">
    <property type="component" value="Unassembled WGS sequence"/>
</dbReference>
<reference evidence="4 5" key="1">
    <citation type="submission" date="2019-08" db="EMBL/GenBank/DDBJ databases">
        <title>In-depth cultivation of the pig gut microbiome towards novel bacterial diversity and tailored functional studies.</title>
        <authorList>
            <person name="Wylensek D."/>
            <person name="Hitch T.C.A."/>
            <person name="Clavel T."/>
        </authorList>
    </citation>
    <scope>NUCLEOTIDE SEQUENCE [LARGE SCALE GENOMIC DNA]</scope>
    <source>
        <strain evidence="4 5">WCA3-601-WT-6H</strain>
    </source>
</reference>
<keyword evidence="3" id="KW-0472">Membrane</keyword>
<evidence type="ECO:0000256" key="2">
    <source>
        <dbReference type="SAM" id="MobiDB-lite"/>
    </source>
</evidence>
<protein>
    <submittedName>
        <fullName evidence="4">Uncharacterized protein</fullName>
    </submittedName>
</protein>
<dbReference type="RefSeq" id="WP_022153898.1">
    <property type="nucleotide sequence ID" value="NZ_DAWCKG010000139.1"/>
</dbReference>